<evidence type="ECO:0000313" key="2">
    <source>
        <dbReference type="EMBL" id="EHQ27034.1"/>
    </source>
</evidence>
<organism evidence="2 3">
    <name type="scientific">Mucilaginibacter paludis DSM 18603</name>
    <dbReference type="NCBI Taxonomy" id="714943"/>
    <lineage>
        <taxon>Bacteria</taxon>
        <taxon>Pseudomonadati</taxon>
        <taxon>Bacteroidota</taxon>
        <taxon>Sphingobacteriia</taxon>
        <taxon>Sphingobacteriales</taxon>
        <taxon>Sphingobacteriaceae</taxon>
        <taxon>Mucilaginibacter</taxon>
    </lineage>
</organism>
<dbReference type="HOGENOM" id="CLU_2168116_0_0_10"/>
<dbReference type="AlphaFoldDB" id="H1YBV6"/>
<gene>
    <name evidence="2" type="ORF">Mucpa_2926</name>
</gene>
<name>H1YBV6_9SPHI</name>
<accession>H1YBV6</accession>
<reference evidence="2" key="1">
    <citation type="submission" date="2011-09" db="EMBL/GenBank/DDBJ databases">
        <title>The permanent draft genome of Mucilaginibacter paludis DSM 18603.</title>
        <authorList>
            <consortium name="US DOE Joint Genome Institute (JGI-PGF)"/>
            <person name="Lucas S."/>
            <person name="Han J."/>
            <person name="Lapidus A."/>
            <person name="Bruce D."/>
            <person name="Goodwin L."/>
            <person name="Pitluck S."/>
            <person name="Peters L."/>
            <person name="Kyrpides N."/>
            <person name="Mavromatis K."/>
            <person name="Ivanova N."/>
            <person name="Mikhailova N."/>
            <person name="Held B."/>
            <person name="Detter J.C."/>
            <person name="Tapia R."/>
            <person name="Han C."/>
            <person name="Land M."/>
            <person name="Hauser L."/>
            <person name="Markowitz V."/>
            <person name="Cheng J.-F."/>
            <person name="Hugenholtz P."/>
            <person name="Woyke T."/>
            <person name="Wu D."/>
            <person name="Tindall B."/>
            <person name="Brambilla E."/>
            <person name="Klenk H.-P."/>
            <person name="Eisen J.A."/>
        </authorList>
    </citation>
    <scope>NUCLEOTIDE SEQUENCE [LARGE SCALE GENOMIC DNA]</scope>
    <source>
        <strain evidence="2">DSM 18603</strain>
    </source>
</reference>
<protein>
    <submittedName>
        <fullName evidence="2">Uncharacterized protein</fullName>
    </submittedName>
</protein>
<dbReference type="RefSeq" id="WP_008507314.1">
    <property type="nucleotide sequence ID" value="NZ_CM001403.1"/>
</dbReference>
<proteinExistence type="predicted"/>
<evidence type="ECO:0000256" key="1">
    <source>
        <dbReference type="SAM" id="MobiDB-lite"/>
    </source>
</evidence>
<feature type="region of interest" description="Disordered" evidence="1">
    <location>
        <begin position="91"/>
        <end position="110"/>
    </location>
</feature>
<evidence type="ECO:0000313" key="3">
    <source>
        <dbReference type="Proteomes" id="UP000002774"/>
    </source>
</evidence>
<dbReference type="Proteomes" id="UP000002774">
    <property type="component" value="Chromosome"/>
</dbReference>
<dbReference type="STRING" id="714943.Mucpa_2926"/>
<sequence>MPIFRITVKLCNGRGQTVLRMWWDDLNLAYNVVRKRVHTYYGSENVCTFDMVMLCEHSREYQDFEHHIRNNLRYRVSSVFDLPPLTKKHIAAPRPAESSDTKVLRLPGRN</sequence>
<keyword evidence="3" id="KW-1185">Reference proteome</keyword>
<dbReference type="EMBL" id="CM001403">
    <property type="protein sequence ID" value="EHQ27034.1"/>
    <property type="molecule type" value="Genomic_DNA"/>
</dbReference>